<dbReference type="InterPro" id="IPR056310">
    <property type="entry name" value="Ig-CFAP74_4th"/>
</dbReference>
<evidence type="ECO:0000256" key="2">
    <source>
        <dbReference type="SAM" id="MobiDB-lite"/>
    </source>
</evidence>
<evidence type="ECO:0000259" key="5">
    <source>
        <dbReference type="Pfam" id="PF24798"/>
    </source>
</evidence>
<dbReference type="HOGENOM" id="CLU_243984_0_0_1"/>
<feature type="compositionally biased region" description="Low complexity" evidence="2">
    <location>
        <begin position="41"/>
        <end position="53"/>
    </location>
</feature>
<evidence type="ECO:0000256" key="1">
    <source>
        <dbReference type="SAM" id="Coils"/>
    </source>
</evidence>
<keyword evidence="1" id="KW-0175">Coiled coil</keyword>
<evidence type="ECO:0000313" key="6">
    <source>
        <dbReference type="Ensembl" id="ENSLOCP00000007367.1"/>
    </source>
</evidence>
<dbReference type="Pfam" id="PF24778">
    <property type="entry name" value="Ig-CFAP74_3rd"/>
    <property type="match status" value="1"/>
</dbReference>
<dbReference type="InterPro" id="IPR013783">
    <property type="entry name" value="Ig-like_fold"/>
</dbReference>
<organism evidence="6 7">
    <name type="scientific">Lepisosteus oculatus</name>
    <name type="common">Spotted gar</name>
    <dbReference type="NCBI Taxonomy" id="7918"/>
    <lineage>
        <taxon>Eukaryota</taxon>
        <taxon>Metazoa</taxon>
        <taxon>Chordata</taxon>
        <taxon>Craniata</taxon>
        <taxon>Vertebrata</taxon>
        <taxon>Euteleostomi</taxon>
        <taxon>Actinopterygii</taxon>
        <taxon>Neopterygii</taxon>
        <taxon>Holostei</taxon>
        <taxon>Semionotiformes</taxon>
        <taxon>Lepisosteidae</taxon>
        <taxon>Lepisosteus</taxon>
    </lineage>
</organism>
<dbReference type="OMA" id="ENTMWHI"/>
<dbReference type="InterPro" id="IPR056307">
    <property type="entry name" value="Ig-CFAP74_3rd"/>
</dbReference>
<evidence type="ECO:0000259" key="3">
    <source>
        <dbReference type="Pfam" id="PF24770"/>
    </source>
</evidence>
<dbReference type="Pfam" id="PF24798">
    <property type="entry name" value="Ig-CFAP74_4th"/>
    <property type="match status" value="1"/>
</dbReference>
<name>W5MG58_LEPOC</name>
<dbReference type="PANTHER" id="PTHR22538:SF0">
    <property type="entry name" value="CILIA- AND FLAGELLA-ASSOCIATED PROTEIN 74"/>
    <property type="match status" value="1"/>
</dbReference>
<dbReference type="eggNOG" id="ENOG502QPUP">
    <property type="taxonomic scope" value="Eukaryota"/>
</dbReference>
<reference evidence="6" key="3">
    <citation type="submission" date="2025-09" db="UniProtKB">
        <authorList>
            <consortium name="Ensembl"/>
        </authorList>
    </citation>
    <scope>IDENTIFICATION</scope>
</reference>
<feature type="coiled-coil region" evidence="1">
    <location>
        <begin position="339"/>
        <end position="366"/>
    </location>
</feature>
<dbReference type="STRING" id="7918.ENSLOCP00000007367"/>
<feature type="coiled-coil region" evidence="1">
    <location>
        <begin position="185"/>
        <end position="310"/>
    </location>
</feature>
<feature type="domain" description="CFAP74 fourth Ig-like" evidence="5">
    <location>
        <begin position="910"/>
        <end position="1004"/>
    </location>
</feature>
<dbReference type="Proteomes" id="UP000018468">
    <property type="component" value="Linkage group LG25"/>
</dbReference>
<reference evidence="7" key="1">
    <citation type="submission" date="2011-12" db="EMBL/GenBank/DDBJ databases">
        <title>The Draft Genome of Lepisosteus oculatus.</title>
        <authorList>
            <consortium name="The Broad Institute Genome Assembly &amp; Analysis Group"/>
            <consortium name="Computational R&amp;D Group"/>
            <consortium name="and Sequencing Platform"/>
            <person name="Di Palma F."/>
            <person name="Alfoldi J."/>
            <person name="Johnson J."/>
            <person name="Berlin A."/>
            <person name="Gnerre S."/>
            <person name="Jaffe D."/>
            <person name="MacCallum I."/>
            <person name="Young S."/>
            <person name="Walker B.J."/>
            <person name="Lander E.S."/>
            <person name="Lindblad-Toh K."/>
        </authorList>
    </citation>
    <scope>NUCLEOTIDE SEQUENCE [LARGE SCALE GENOMIC DNA]</scope>
</reference>
<proteinExistence type="predicted"/>
<keyword evidence="7" id="KW-1185">Reference proteome</keyword>
<dbReference type="InParanoid" id="W5MG58"/>
<dbReference type="GeneTree" id="ENSGT00900000141054"/>
<dbReference type="PANTHER" id="PTHR22538">
    <property type="entry name" value="CILIA- AND FLAGELLA-ASSOCIATED PROTEIN 74"/>
    <property type="match status" value="1"/>
</dbReference>
<feature type="compositionally biased region" description="Acidic residues" evidence="2">
    <location>
        <begin position="54"/>
        <end position="63"/>
    </location>
</feature>
<feature type="compositionally biased region" description="Basic and acidic residues" evidence="2">
    <location>
        <begin position="1104"/>
        <end position="1119"/>
    </location>
</feature>
<evidence type="ECO:0000313" key="7">
    <source>
        <dbReference type="Proteomes" id="UP000018468"/>
    </source>
</evidence>
<feature type="compositionally biased region" description="Acidic residues" evidence="2">
    <location>
        <begin position="16"/>
        <end position="27"/>
    </location>
</feature>
<sequence>MSAVSAGHTPLQSGWTDDDQSADEEADKEGFRDEDTLFPTSADEFGGFSSSSSWEEEEADLTEDQDRSKKKSYAERVRIFKLRRNLDQLDSFYKQKEHDVLKAREELKACRLRIAELGKQRDVVERDIEELKESENTAALFRLRALHKRLCSELQGEEDLESQIEMALTQNELELCQVEVELGRFSHLRQEVQREEQALEVQQEQQAARRLRQEETAARAAELRHRLEKKRQMNSLKEREAQHRKAVVEAQQNHKKAVLYLKETMNRIRQKEAEEEMQSREQMERRVQAVLSLKTNIAATRENLHALQARDKARIARQKEKERLVRESVRAEGGDVTKYMHQQKQLRELERKKRAFEEQQKSRKIQIISKILQEEALLEKRKKYQAQHFPTYRKSLDKASYSTKTREKLLEYLDLTYGEADEESYSPVSRKTYLMKCNGSPERDDSEEERTTEESLAVPEFTGLWEQKHKEYKVQAALNVKMHKMDQEILARTLEKQRSGIVRKQVVVGREFKGCPFYSKPEVIHFKDFDVGKTYKKRVTLTNVSYSINFCKLLGVSEHLKDFISVHFEPPGAMSAGMSCDMLVTFKPMINKDLDGKVQFLSQTGPFSVSLKCTIKKCELAVDNSLIDFGTHVVGETISRVITLTNRGTLGTHFILVPSSDSGPVQLVSEPFSMEPEKIRSLVTTTISPVHRWIHTVFRIEKKLVRKMSNLFLKITKTQGTEAFPVIFLCDVLSIFQVQEGEIGPLSCIKLQIIFTPTIPGDVQMAFDIRFSDPSAQPIPITVRGVAIDLPVWVAQPNVDLKICMYDRLYQDSIVVHSRSSTALRLTFVVCKELRNHLEILPKTGFIQAQSTFNVQLKFLPRHSLPDDTGACFDKETGVLEVPLMIQVADQARPVPFTVHAVVTTSDLEFGRKELDFGHCSIYESVRTSVLLTNHSLLPQDFGFVGIPKFIDVQPNDGFGTLLPLETLEIDIIFSPTKAREYSFELTCKSGINRDFKLSCRAVGVHPPLELSHSLVQFGATAVNDMSTATLYVVNSHTSSNEFTHPVPRIGRGEIAPVGPTSFEFINPDNSDITITPEVGTVMPGKRCLVQVSFRPSISDEAIREEAVRSKKEAQSELKRGKKQPNPASAKTAVKEKCSKVSVSPKICSPFEPPNPRDIHPESETFAAAKASLLRSFADCFKSYTVPCFVASGETTDGKNPEHLQYSPHNTLYLELHCPIVRPPLVVVSDNGRTSVNFNEVATGQKVVRRVTIQNISQDSLDLSSSLLDPNGPFLLLNALRHLEPGAMHTLLISFSPAQGKKYYETLQIQTKKMTLRLNLCGIGLQPTINCSVEGGLISFGYVLEKESATQMFKLHNTSSLLVHYSLKLESLSNFTHEGLPPFLASGLQSQAPVGTQNYSGLSVFSVSPIEGAISPGKSQDITVTFQPDHESLYYSDRLKVELMNKQTVQEVQLKGAARRHTMYVSGGDPLDVPVESLAFLPPDEESTAVLLTLKSVYSESTVPPAVRELEVGCIRSTQPMVKKNVEFALDNLPVLQQKGFSVDPVKGTVEPGQKKTITVTWAPHSGQNLTQPLCVSVPLTVKGDVTEIYNVTLLALVVRAPESGSER</sequence>
<dbReference type="EMBL" id="AHAT01009814">
    <property type="status" value="NOT_ANNOTATED_CDS"/>
    <property type="molecule type" value="Genomic_DNA"/>
</dbReference>
<feature type="domain" description="CFAP74 third Ig-like" evidence="4">
    <location>
        <begin position="792"/>
        <end position="904"/>
    </location>
</feature>
<dbReference type="Pfam" id="PF24770">
    <property type="entry name" value="Ig-CFAP74_2"/>
    <property type="match status" value="1"/>
</dbReference>
<feature type="domain" description="CFAP74 second Ig-like" evidence="3">
    <location>
        <begin position="620"/>
        <end position="790"/>
    </location>
</feature>
<dbReference type="Gene3D" id="2.60.40.10">
    <property type="entry name" value="Immunoglobulins"/>
    <property type="match status" value="7"/>
</dbReference>
<dbReference type="Pfam" id="PF24771">
    <property type="entry name" value="Ig_CFAP74_1st"/>
    <property type="match status" value="1"/>
</dbReference>
<dbReference type="Ensembl" id="ENSLOCT00000007375.1">
    <property type="protein sequence ID" value="ENSLOCP00000007367.1"/>
    <property type="gene ID" value="ENSLOCG00000006094.1"/>
</dbReference>
<evidence type="ECO:0000259" key="4">
    <source>
        <dbReference type="Pfam" id="PF24778"/>
    </source>
</evidence>
<feature type="region of interest" description="Disordered" evidence="2">
    <location>
        <begin position="1104"/>
        <end position="1135"/>
    </location>
</feature>
<dbReference type="Bgee" id="ENSLOCG00000006094">
    <property type="expression patterns" value="Expressed in ovary and 7 other cell types or tissues"/>
</dbReference>
<reference evidence="6" key="2">
    <citation type="submission" date="2025-08" db="UniProtKB">
        <authorList>
            <consortium name="Ensembl"/>
        </authorList>
    </citation>
    <scope>IDENTIFICATION</scope>
</reference>
<feature type="region of interest" description="Disordered" evidence="2">
    <location>
        <begin position="1"/>
        <end position="67"/>
    </location>
</feature>
<protein>
    <submittedName>
        <fullName evidence="6">Cilia and flagella associated protein 74</fullName>
    </submittedName>
</protein>
<feature type="coiled-coil region" evidence="1">
    <location>
        <begin position="100"/>
        <end position="134"/>
    </location>
</feature>
<accession>W5MG58</accession>
<dbReference type="InterPro" id="IPR056306">
    <property type="entry name" value="Ig-CFAP74_2nd"/>
</dbReference>